<keyword evidence="2" id="KW-1185">Reference proteome</keyword>
<gene>
    <name evidence="1" type="ORF">AFUS01_LOCUS39003</name>
</gene>
<dbReference type="EMBL" id="CAJVCH010550223">
    <property type="protein sequence ID" value="CAG7829126.1"/>
    <property type="molecule type" value="Genomic_DNA"/>
</dbReference>
<comment type="caution">
    <text evidence="1">The sequence shown here is derived from an EMBL/GenBank/DDBJ whole genome shotgun (WGS) entry which is preliminary data.</text>
</comment>
<feature type="non-terminal residue" evidence="1">
    <location>
        <position position="1"/>
    </location>
</feature>
<dbReference type="AlphaFoldDB" id="A0A8J2Q0R7"/>
<evidence type="ECO:0000313" key="2">
    <source>
        <dbReference type="Proteomes" id="UP000708208"/>
    </source>
</evidence>
<protein>
    <submittedName>
        <fullName evidence="1">Uncharacterized protein</fullName>
    </submittedName>
</protein>
<dbReference type="Proteomes" id="UP000708208">
    <property type="component" value="Unassembled WGS sequence"/>
</dbReference>
<proteinExistence type="predicted"/>
<sequence>IGFGKSTPTASEKPFNASLLITSTIETLTPLTLVQTHSS</sequence>
<evidence type="ECO:0000313" key="1">
    <source>
        <dbReference type="EMBL" id="CAG7829126.1"/>
    </source>
</evidence>
<accession>A0A8J2Q0R7</accession>
<organism evidence="1 2">
    <name type="scientific">Allacma fusca</name>
    <dbReference type="NCBI Taxonomy" id="39272"/>
    <lineage>
        <taxon>Eukaryota</taxon>
        <taxon>Metazoa</taxon>
        <taxon>Ecdysozoa</taxon>
        <taxon>Arthropoda</taxon>
        <taxon>Hexapoda</taxon>
        <taxon>Collembola</taxon>
        <taxon>Symphypleona</taxon>
        <taxon>Sminthuridae</taxon>
        <taxon>Allacma</taxon>
    </lineage>
</organism>
<reference evidence="1" key="1">
    <citation type="submission" date="2021-06" db="EMBL/GenBank/DDBJ databases">
        <authorList>
            <person name="Hodson N. C."/>
            <person name="Mongue J. A."/>
            <person name="Jaron S. K."/>
        </authorList>
    </citation>
    <scope>NUCLEOTIDE SEQUENCE</scope>
</reference>
<name>A0A8J2Q0R7_9HEXA</name>